<dbReference type="InterPro" id="IPR046559">
    <property type="entry name" value="DUF6713"/>
</dbReference>
<dbReference type="Proteomes" id="UP000030661">
    <property type="component" value="Unassembled WGS sequence"/>
</dbReference>
<evidence type="ECO:0000313" key="3">
    <source>
        <dbReference type="Proteomes" id="UP000030661"/>
    </source>
</evidence>
<keyword evidence="1" id="KW-1133">Transmembrane helix</keyword>
<dbReference type="eggNOG" id="ENOG5032T2A">
    <property type="taxonomic scope" value="Bacteria"/>
</dbReference>
<evidence type="ECO:0000313" key="2">
    <source>
        <dbReference type="EMBL" id="GAK58906.1"/>
    </source>
</evidence>
<proteinExistence type="predicted"/>
<keyword evidence="1" id="KW-0472">Membrane</keyword>
<feature type="transmembrane region" description="Helical" evidence="1">
    <location>
        <begin position="66"/>
        <end position="87"/>
    </location>
</feature>
<feature type="transmembrane region" description="Helical" evidence="1">
    <location>
        <begin position="99"/>
        <end position="123"/>
    </location>
</feature>
<dbReference type="EMBL" id="DF820468">
    <property type="protein sequence ID" value="GAK58906.1"/>
    <property type="molecule type" value="Genomic_DNA"/>
</dbReference>
<keyword evidence="1" id="KW-0812">Transmembrane</keyword>
<name>A0A081C2V1_VECG1</name>
<evidence type="ECO:0000256" key="1">
    <source>
        <dbReference type="SAM" id="Phobius"/>
    </source>
</evidence>
<protein>
    <submittedName>
        <fullName evidence="2">Uncharacterized protein</fullName>
    </submittedName>
</protein>
<dbReference type="HOGENOM" id="CLU_155723_0_0_0"/>
<sequence length="135" mass="15367">MWKLLLWLYLINGTLLINHEMDSAYWHEWKLFKLPGKMTGFLLLHFPLFFLILAGAVWVSHQSIAGLVVSGMLSIGGIFAFSIHTYFIKRGHPEFNALVSQGILIATLFVSSGQAIVTFVLFLQTFCNDSIFHKY</sequence>
<feature type="transmembrane region" description="Helical" evidence="1">
    <location>
        <begin position="40"/>
        <end position="59"/>
    </location>
</feature>
<dbReference type="AlphaFoldDB" id="A0A081C2V1"/>
<accession>A0A081C2V1</accession>
<gene>
    <name evidence="2" type="ORF">U27_05881</name>
</gene>
<dbReference type="Pfam" id="PF20460">
    <property type="entry name" value="DUF6713"/>
    <property type="match status" value="1"/>
</dbReference>
<organism evidence="2">
    <name type="scientific">Vecturithrix granuli</name>
    <dbReference type="NCBI Taxonomy" id="1499967"/>
    <lineage>
        <taxon>Bacteria</taxon>
        <taxon>Candidatus Moduliflexota</taxon>
        <taxon>Candidatus Vecturitrichia</taxon>
        <taxon>Candidatus Vecturitrichales</taxon>
        <taxon>Candidatus Vecturitrichaceae</taxon>
        <taxon>Candidatus Vecturithrix</taxon>
    </lineage>
</organism>
<reference evidence="2" key="1">
    <citation type="journal article" date="2015" name="PeerJ">
        <title>First genomic representation of candidate bacterial phylum KSB3 points to enhanced environmental sensing as a trigger of wastewater bulking.</title>
        <authorList>
            <person name="Sekiguchi Y."/>
            <person name="Ohashi A."/>
            <person name="Parks D.H."/>
            <person name="Yamauchi T."/>
            <person name="Tyson G.W."/>
            <person name="Hugenholtz P."/>
        </authorList>
    </citation>
    <scope>NUCLEOTIDE SEQUENCE [LARGE SCALE GENOMIC DNA]</scope>
</reference>
<keyword evidence="3" id="KW-1185">Reference proteome</keyword>